<keyword evidence="13 15" id="KW-0482">Metalloprotease</keyword>
<sequence>MLSILWSFAAFIVALGVLITVHEFGHFWVAHRCGVKVERFSIGFGKALWRRTDRQGTEYVIALIPLGGYVKMLDERVESVPAELRHQAFNNKTVLQRASIIAAGPIANFIFAIFAYWVVFIHGVPGVRPVVGEILNGSVAAEAQITSGMELKAVDGIETPDWDAVRMALIGKIGDSDATLTVSQFGQEATQQKHLDLREWQFEPDKQDPVVALGIRPRGPQIETTLAEVQANSPASNAGLQAGDRIVKVDGQPLSQWQAFAAQVRDNPGKNMALDIERNGEPVALTLTPEAKPGKEAEGFAGVIPRVIPLPDEYKTVRQYGPFAAIGEASVKTWQLMKLTVSMLGKLIIGDVKLNNLSGPISIAQGAGLSAEYGVIYYLMFLALISVNLGIINLFPLPVLDGGHLLFLAIEKIKGGPVSERVQDFSYRIGSILLVLLMGLALFNDFSRL</sequence>
<dbReference type="Pfam" id="PF02163">
    <property type="entry name" value="Peptidase_M50"/>
    <property type="match status" value="1"/>
</dbReference>
<comment type="similarity">
    <text evidence="3 15">Belongs to the peptidase M50B family.</text>
</comment>
<evidence type="ECO:0000256" key="7">
    <source>
        <dbReference type="ARBA" id="ARBA00022692"/>
    </source>
</evidence>
<keyword evidence="5" id="KW-0997">Cell inner membrane</keyword>
<evidence type="ECO:0000256" key="14">
    <source>
        <dbReference type="ARBA" id="ARBA00023136"/>
    </source>
</evidence>
<dbReference type="EMBL" id="OCMY01000001">
    <property type="protein sequence ID" value="SOD36711.1"/>
    <property type="molecule type" value="Genomic_DNA"/>
</dbReference>
<dbReference type="SMART" id="SM00228">
    <property type="entry name" value="PDZ"/>
    <property type="match status" value="2"/>
</dbReference>
<reference evidence="18" key="1">
    <citation type="submission" date="2017-09" db="EMBL/GenBank/DDBJ databases">
        <authorList>
            <person name="Varghese N."/>
            <person name="Submissions S."/>
        </authorList>
    </citation>
    <scope>NUCLEOTIDE SEQUENCE [LARGE SCALE GENOMIC DNA]</scope>
    <source>
        <strain evidence="18">JKS000234</strain>
    </source>
</reference>
<dbReference type="CDD" id="cd06163">
    <property type="entry name" value="S2P-M50_PDZ_RseP-like"/>
    <property type="match status" value="1"/>
</dbReference>
<evidence type="ECO:0000256" key="9">
    <source>
        <dbReference type="ARBA" id="ARBA00022737"/>
    </source>
</evidence>
<dbReference type="EC" id="3.4.24.-" evidence="15"/>
<dbReference type="CDD" id="cd23082">
    <property type="entry name" value="cpPDZ1_EcRseP-like"/>
    <property type="match status" value="1"/>
</dbReference>
<evidence type="ECO:0000256" key="8">
    <source>
        <dbReference type="ARBA" id="ARBA00022723"/>
    </source>
</evidence>
<dbReference type="InterPro" id="IPR036034">
    <property type="entry name" value="PDZ_sf"/>
</dbReference>
<dbReference type="FunFam" id="2.30.42.10:FF:000095">
    <property type="entry name" value="Zinc metalloprotease"/>
    <property type="match status" value="1"/>
</dbReference>
<keyword evidence="12 15" id="KW-1133">Transmembrane helix</keyword>
<dbReference type="InterPro" id="IPR008915">
    <property type="entry name" value="Peptidase_M50"/>
</dbReference>
<dbReference type="Pfam" id="PF17820">
    <property type="entry name" value="PDZ_6"/>
    <property type="match status" value="1"/>
</dbReference>
<feature type="domain" description="PDZ" evidence="16">
    <location>
        <begin position="199"/>
        <end position="291"/>
    </location>
</feature>
<evidence type="ECO:0000259" key="16">
    <source>
        <dbReference type="PROSITE" id="PS50106"/>
    </source>
</evidence>
<evidence type="ECO:0000256" key="10">
    <source>
        <dbReference type="ARBA" id="ARBA00022801"/>
    </source>
</evidence>
<evidence type="ECO:0000256" key="15">
    <source>
        <dbReference type="RuleBase" id="RU362031"/>
    </source>
</evidence>
<dbReference type="PANTHER" id="PTHR42837">
    <property type="entry name" value="REGULATOR OF SIGMA-E PROTEASE RSEP"/>
    <property type="match status" value="1"/>
</dbReference>
<evidence type="ECO:0000256" key="12">
    <source>
        <dbReference type="ARBA" id="ARBA00022989"/>
    </source>
</evidence>
<dbReference type="NCBIfam" id="TIGR00054">
    <property type="entry name" value="RIP metalloprotease RseP"/>
    <property type="match status" value="1"/>
</dbReference>
<evidence type="ECO:0000256" key="6">
    <source>
        <dbReference type="ARBA" id="ARBA00022670"/>
    </source>
</evidence>
<organism evidence="17 18">
    <name type="scientific">Candidatus Pantoea floridensis</name>
    <dbReference type="NCBI Taxonomy" id="1938870"/>
    <lineage>
        <taxon>Bacteria</taxon>
        <taxon>Pseudomonadati</taxon>
        <taxon>Pseudomonadota</taxon>
        <taxon>Gammaproteobacteria</taxon>
        <taxon>Enterobacterales</taxon>
        <taxon>Erwiniaceae</taxon>
        <taxon>Pantoea</taxon>
    </lineage>
</organism>
<gene>
    <name evidence="17" type="ORF">SAMN06273570_1023</name>
</gene>
<dbReference type="GO" id="GO:0004222">
    <property type="term" value="F:metalloendopeptidase activity"/>
    <property type="evidence" value="ECO:0007669"/>
    <property type="project" value="InterPro"/>
</dbReference>
<dbReference type="GO" id="GO:0005886">
    <property type="term" value="C:plasma membrane"/>
    <property type="evidence" value="ECO:0007669"/>
    <property type="project" value="UniProtKB-SubCell"/>
</dbReference>
<keyword evidence="7 15" id="KW-0812">Transmembrane</keyword>
<keyword evidence="6 17" id="KW-0645">Protease</keyword>
<dbReference type="GO" id="GO:0046872">
    <property type="term" value="F:metal ion binding"/>
    <property type="evidence" value="ECO:0007669"/>
    <property type="project" value="UniProtKB-KW"/>
</dbReference>
<dbReference type="NCBIfam" id="NF008046">
    <property type="entry name" value="PRK10779.1"/>
    <property type="match status" value="1"/>
</dbReference>
<keyword evidence="8 15" id="KW-0479">Metal-binding</keyword>
<evidence type="ECO:0000313" key="17">
    <source>
        <dbReference type="EMBL" id="SOD36711.1"/>
    </source>
</evidence>
<evidence type="ECO:0000256" key="1">
    <source>
        <dbReference type="ARBA" id="ARBA00001947"/>
    </source>
</evidence>
<keyword evidence="14 15" id="KW-0472">Membrane</keyword>
<keyword evidence="4" id="KW-1003">Cell membrane</keyword>
<dbReference type="OrthoDB" id="9782003at2"/>
<evidence type="ECO:0000313" key="18">
    <source>
        <dbReference type="Proteomes" id="UP000219271"/>
    </source>
</evidence>
<comment type="subcellular location">
    <subcellularLocation>
        <location evidence="2">Cell inner membrane</location>
        <topology evidence="2">Multi-pass membrane protein</topology>
    </subcellularLocation>
</comment>
<feature type="transmembrane region" description="Helical" evidence="15">
    <location>
        <begin position="375"/>
        <end position="395"/>
    </location>
</feature>
<comment type="cofactor">
    <cofactor evidence="1 15">
        <name>Zn(2+)</name>
        <dbReference type="ChEBI" id="CHEBI:29105"/>
    </cofactor>
</comment>
<dbReference type="PANTHER" id="PTHR42837:SF2">
    <property type="entry name" value="MEMBRANE METALLOPROTEASE ARASP2, CHLOROPLASTIC-RELATED"/>
    <property type="match status" value="1"/>
</dbReference>
<dbReference type="InterPro" id="IPR041489">
    <property type="entry name" value="PDZ_6"/>
</dbReference>
<evidence type="ECO:0000256" key="11">
    <source>
        <dbReference type="ARBA" id="ARBA00022833"/>
    </source>
</evidence>
<keyword evidence="10 15" id="KW-0378">Hydrolase</keyword>
<dbReference type="GO" id="GO:0006508">
    <property type="term" value="P:proteolysis"/>
    <property type="evidence" value="ECO:0007669"/>
    <property type="project" value="UniProtKB-KW"/>
</dbReference>
<evidence type="ECO:0000256" key="2">
    <source>
        <dbReference type="ARBA" id="ARBA00004429"/>
    </source>
</evidence>
<dbReference type="AlphaFoldDB" id="A0A286BRE0"/>
<dbReference type="InterPro" id="IPR004387">
    <property type="entry name" value="Pept_M50_Zn"/>
</dbReference>
<dbReference type="PROSITE" id="PS50106">
    <property type="entry name" value="PDZ"/>
    <property type="match status" value="1"/>
</dbReference>
<dbReference type="SUPFAM" id="SSF50156">
    <property type="entry name" value="PDZ domain-like"/>
    <property type="match status" value="2"/>
</dbReference>
<keyword evidence="9" id="KW-0677">Repeat</keyword>
<dbReference type="InterPro" id="IPR001478">
    <property type="entry name" value="PDZ"/>
</dbReference>
<keyword evidence="18" id="KW-1185">Reference proteome</keyword>
<protein>
    <recommendedName>
        <fullName evidence="15">Zinc metalloprotease</fullName>
        <ecNumber evidence="15">3.4.24.-</ecNumber>
    </recommendedName>
</protein>
<keyword evidence="11 15" id="KW-0862">Zinc</keyword>
<dbReference type="Proteomes" id="UP000219271">
    <property type="component" value="Unassembled WGS sequence"/>
</dbReference>
<dbReference type="RefSeq" id="WP_097094872.1">
    <property type="nucleotide sequence ID" value="NZ_OCMY01000001.1"/>
</dbReference>
<evidence type="ECO:0000256" key="13">
    <source>
        <dbReference type="ARBA" id="ARBA00023049"/>
    </source>
</evidence>
<feature type="transmembrane region" description="Helical" evidence="15">
    <location>
        <begin position="425"/>
        <end position="443"/>
    </location>
</feature>
<feature type="transmembrane region" description="Helical" evidence="15">
    <location>
        <begin position="98"/>
        <end position="119"/>
    </location>
</feature>
<evidence type="ECO:0000256" key="5">
    <source>
        <dbReference type="ARBA" id="ARBA00022519"/>
    </source>
</evidence>
<accession>A0A286BRE0</accession>
<evidence type="ECO:0000256" key="3">
    <source>
        <dbReference type="ARBA" id="ARBA00007931"/>
    </source>
</evidence>
<dbReference type="Gene3D" id="2.30.42.10">
    <property type="match status" value="2"/>
</dbReference>
<name>A0A286BRE0_9GAMM</name>
<proteinExistence type="inferred from homology"/>
<evidence type="ECO:0000256" key="4">
    <source>
        <dbReference type="ARBA" id="ARBA00022475"/>
    </source>
</evidence>